<reference evidence="3 4" key="1">
    <citation type="submission" date="2019-12" db="EMBL/GenBank/DDBJ databases">
        <title>Mucilaginibacter sp. HMF7410 genome sequencing and assembly.</title>
        <authorList>
            <person name="Kang H."/>
            <person name="Cha I."/>
            <person name="Kim H."/>
            <person name="Joh K."/>
        </authorList>
    </citation>
    <scope>NUCLEOTIDE SEQUENCE [LARGE SCALE GENOMIC DNA]</scope>
    <source>
        <strain evidence="3 4">HMF7410</strain>
    </source>
</reference>
<sequence>MLQLRNLTRYYVQLQEQKTALGNIKHSKDCSYEIQSFMIKSNKGLIAQIDKQIGQCLKEIKRLIELNKELKAKINKLNTIKGIGLITIVTTLAETMGFEQFNSAKQLVQLCWL</sequence>
<comment type="caution">
    <text evidence="3">The sequence shown here is derived from an EMBL/GenBank/DDBJ whole genome shotgun (WGS) entry which is preliminary data.</text>
</comment>
<evidence type="ECO:0000256" key="1">
    <source>
        <dbReference type="SAM" id="Coils"/>
    </source>
</evidence>
<keyword evidence="4" id="KW-1185">Reference proteome</keyword>
<protein>
    <submittedName>
        <fullName evidence="3">Transposase</fullName>
    </submittedName>
</protein>
<organism evidence="3 4">
    <name type="scientific">Mucilaginibacter arboris</name>
    <dbReference type="NCBI Taxonomy" id="2682090"/>
    <lineage>
        <taxon>Bacteria</taxon>
        <taxon>Pseudomonadati</taxon>
        <taxon>Bacteroidota</taxon>
        <taxon>Sphingobacteriia</taxon>
        <taxon>Sphingobacteriales</taxon>
        <taxon>Sphingobacteriaceae</taxon>
        <taxon>Mucilaginibacter</taxon>
    </lineage>
</organism>
<dbReference type="EMBL" id="WPIK01000048">
    <property type="protein sequence ID" value="MVN23541.1"/>
    <property type="molecule type" value="Genomic_DNA"/>
</dbReference>
<proteinExistence type="predicted"/>
<feature type="domain" description="Transposase IS116/IS110/IS902 C-terminal" evidence="2">
    <location>
        <begin position="76"/>
        <end position="111"/>
    </location>
</feature>
<gene>
    <name evidence="3" type="ORF">GO621_18635</name>
</gene>
<dbReference type="AlphaFoldDB" id="A0A7K1T204"/>
<dbReference type="GO" id="GO:0006313">
    <property type="term" value="P:DNA transposition"/>
    <property type="evidence" value="ECO:0007669"/>
    <property type="project" value="InterPro"/>
</dbReference>
<evidence type="ECO:0000259" key="2">
    <source>
        <dbReference type="Pfam" id="PF02371"/>
    </source>
</evidence>
<feature type="coiled-coil region" evidence="1">
    <location>
        <begin position="53"/>
        <end position="80"/>
    </location>
</feature>
<keyword evidence="1" id="KW-0175">Coiled coil</keyword>
<dbReference type="GO" id="GO:0003677">
    <property type="term" value="F:DNA binding"/>
    <property type="evidence" value="ECO:0007669"/>
    <property type="project" value="InterPro"/>
</dbReference>
<dbReference type="Proteomes" id="UP000462014">
    <property type="component" value="Unassembled WGS sequence"/>
</dbReference>
<name>A0A7K1T204_9SPHI</name>
<evidence type="ECO:0000313" key="3">
    <source>
        <dbReference type="EMBL" id="MVN23541.1"/>
    </source>
</evidence>
<dbReference type="Pfam" id="PF02371">
    <property type="entry name" value="Transposase_20"/>
    <property type="match status" value="1"/>
</dbReference>
<dbReference type="InterPro" id="IPR003346">
    <property type="entry name" value="Transposase_20"/>
</dbReference>
<accession>A0A7K1T204</accession>
<dbReference type="GO" id="GO:0004803">
    <property type="term" value="F:transposase activity"/>
    <property type="evidence" value="ECO:0007669"/>
    <property type="project" value="InterPro"/>
</dbReference>
<evidence type="ECO:0000313" key="4">
    <source>
        <dbReference type="Proteomes" id="UP000462014"/>
    </source>
</evidence>